<feature type="binding site" evidence="1">
    <location>
        <position position="114"/>
    </location>
    <ligand>
        <name>Zn(2+)</name>
        <dbReference type="ChEBI" id="CHEBI:29105"/>
    </ligand>
</feature>
<evidence type="ECO:0000313" key="3">
    <source>
        <dbReference type="Proteomes" id="UP001499854"/>
    </source>
</evidence>
<comment type="caution">
    <text evidence="2">The sequence shown here is derived from an EMBL/GenBank/DDBJ whole genome shotgun (WGS) entry which is preliminary data.</text>
</comment>
<protein>
    <recommendedName>
        <fullName evidence="1">RNA polymerase-binding protein RbpA</fullName>
    </recommendedName>
</protein>
<dbReference type="Proteomes" id="UP001499854">
    <property type="component" value="Unassembled WGS sequence"/>
</dbReference>
<keyword evidence="3" id="KW-1185">Reference proteome</keyword>
<dbReference type="EMBL" id="BAAAQM010000069">
    <property type="protein sequence ID" value="GAA2000850.1"/>
    <property type="molecule type" value="Genomic_DNA"/>
</dbReference>
<keyword evidence="1" id="KW-0805">Transcription regulation</keyword>
<gene>
    <name evidence="1" type="primary">rbpA</name>
    <name evidence="2" type="ORF">GCM10009838_78090</name>
</gene>
<reference evidence="2 3" key="1">
    <citation type="journal article" date="2019" name="Int. J. Syst. Evol. Microbiol.">
        <title>The Global Catalogue of Microorganisms (GCM) 10K type strain sequencing project: providing services to taxonomists for standard genome sequencing and annotation.</title>
        <authorList>
            <consortium name="The Broad Institute Genomics Platform"/>
            <consortium name="The Broad Institute Genome Sequencing Center for Infectious Disease"/>
            <person name="Wu L."/>
            <person name="Ma J."/>
        </authorList>
    </citation>
    <scope>NUCLEOTIDE SEQUENCE [LARGE SCALE GENOMIC DNA]</scope>
    <source>
        <strain evidence="2 3">JCM 16013</strain>
    </source>
</reference>
<dbReference type="HAMAP" id="MF_01483">
    <property type="entry name" value="RbpA"/>
    <property type="match status" value="1"/>
</dbReference>
<feature type="binding site" evidence="1">
    <location>
        <position position="136"/>
    </location>
    <ligand>
        <name>Zn(2+)</name>
        <dbReference type="ChEBI" id="CHEBI:29105"/>
    </ligand>
</feature>
<feature type="binding site" evidence="1">
    <location>
        <position position="139"/>
    </location>
    <ligand>
        <name>Zn(2+)</name>
        <dbReference type="ChEBI" id="CHEBI:29105"/>
    </ligand>
</feature>
<keyword evidence="1" id="KW-0804">Transcription</keyword>
<name>A0ABN2T7G7_9ACTN</name>
<comment type="function">
    <text evidence="1">Binds to RNA polymerase (RNAP), stimulating transcription from principal, but not alternative sigma factor promoters.</text>
</comment>
<dbReference type="InterPro" id="IPR025182">
    <property type="entry name" value="RNApol-bd_RbpA"/>
</dbReference>
<keyword evidence="1" id="KW-0479">Metal-binding</keyword>
<proteinExistence type="inferred from homology"/>
<comment type="cofactor">
    <cofactor evidence="1">
        <name>Zn(2+)</name>
        <dbReference type="ChEBI" id="CHEBI:29105"/>
    </cofactor>
    <text evidence="1">Bind 1 Zn(2+) per subunit.</text>
</comment>
<evidence type="ECO:0000313" key="2">
    <source>
        <dbReference type="EMBL" id="GAA2000850.1"/>
    </source>
</evidence>
<organism evidence="2 3">
    <name type="scientific">Catenulispora subtropica</name>
    <dbReference type="NCBI Taxonomy" id="450798"/>
    <lineage>
        <taxon>Bacteria</taxon>
        <taxon>Bacillati</taxon>
        <taxon>Actinomycetota</taxon>
        <taxon>Actinomycetes</taxon>
        <taxon>Catenulisporales</taxon>
        <taxon>Catenulisporaceae</taxon>
        <taxon>Catenulispora</taxon>
    </lineage>
</organism>
<dbReference type="Pfam" id="PF13397">
    <property type="entry name" value="RbpA"/>
    <property type="match status" value="1"/>
</dbReference>
<keyword evidence="1" id="KW-0862">Zinc</keyword>
<comment type="similarity">
    <text evidence="1">Belongs to the RNA polymerase-binding protein RbpA family.</text>
</comment>
<sequence length="190" mass="20250">MYGKPAGVAVRRIESGNSAPGIPDAAIVFRYRVSHGTRRSFFLFIPIGPTPTLGGVLSGSRLGSTSSVEDRLRTGRLWRMARSSGIRGSRIGAGPMGEHERGARAESIAVTFWCGSGHPSVVHFAASAEVPEVWDCRDCGQPAGRDSENPPEAAAPAPFKTHLAYVRERRSDADAEVILAEALSKLRAAP</sequence>
<feature type="binding site" evidence="1">
    <location>
        <position position="118"/>
    </location>
    <ligand>
        <name>Zn(2+)</name>
        <dbReference type="ChEBI" id="CHEBI:29105"/>
    </ligand>
</feature>
<comment type="subunit">
    <text evidence="1">Forms a complex with the RNAP catalytic core and with free principal sigma factors.</text>
</comment>
<accession>A0ABN2T7G7</accession>
<evidence type="ECO:0000256" key="1">
    <source>
        <dbReference type="HAMAP-Rule" id="MF_01483"/>
    </source>
</evidence>
<dbReference type="InterPro" id="IPR038638">
    <property type="entry name" value="RbpA_sf"/>
</dbReference>
<dbReference type="Gene3D" id="2.20.28.270">
    <property type="entry name" value="RNA polymerase-binding protein A"/>
    <property type="match status" value="1"/>
</dbReference>